<sequence>MRPEAIAVILRRRNPWEALDLGHAMLRAWARRVYGAWLVTYWPAGMAISLLLWSSPEYVMFILWWLKPLFDRVLLHVCSRSVLGNESGVRDVLRELPRLWRAPGVLSGLSLRRFSLARSFLLPVWQLEEQRGAAARARFRLLSRRYRGYAVWLTFFCANISTVLLFAILITALALAPGDSQNLSLGQWFGGDVSSGQHLVSNVAFMLAETVVEPLYVASGLALYLNRRSELEAWDIEQGLRRLADRQAAQAVNEVNSTASAPPAPTHLLSALAFLCFCPLLLPSPAVAEEWQAAPVSSTSPERPDAKPVDDELAGLAGQALASHAGPRSAARQVITAVLADPVFGQDKDDWTWRWRRQTAGPASNDGRESLQVLGKAVELLAQVLTVSAWILAGLGLAAAIFVLIRYRERQRGATVQAGPQFLFGLDLRPDSLPTDVAAAARAALTAGRIVEALSLLYRGTLVALIEGPRIEFACGDTESDCLRRVAGRLPAAAERCFAAIVDAWGLAAYGRLPVPVATVEQILAAWELNFGNGVAR</sequence>
<reference evidence="3 4" key="1">
    <citation type="submission" date="2016-06" db="EMBL/GenBank/DDBJ databases">
        <authorList>
            <person name="Kjaerup R.B."/>
            <person name="Dalgaard T.S."/>
            <person name="Juul-Madsen H.R."/>
        </authorList>
    </citation>
    <scope>NUCLEOTIDE SEQUENCE [LARGE SCALE GENOMIC DNA]</scope>
    <source>
        <strain evidence="3">3</strain>
    </source>
</reference>
<accession>A0A1A8XGQ9</accession>
<keyword evidence="1" id="KW-0812">Transmembrane</keyword>
<keyword evidence="1" id="KW-0472">Membrane</keyword>
<evidence type="ECO:0000256" key="1">
    <source>
        <dbReference type="SAM" id="Phobius"/>
    </source>
</evidence>
<gene>
    <name evidence="3" type="ORF">ACCAA_1060014</name>
</gene>
<proteinExistence type="predicted"/>
<evidence type="ECO:0000313" key="4">
    <source>
        <dbReference type="Proteomes" id="UP000199169"/>
    </source>
</evidence>
<name>A0A1A8XGQ9_9PROT</name>
<evidence type="ECO:0000259" key="2">
    <source>
        <dbReference type="Pfam" id="PF13559"/>
    </source>
</evidence>
<feature type="transmembrane region" description="Helical" evidence="1">
    <location>
        <begin position="149"/>
        <end position="175"/>
    </location>
</feature>
<keyword evidence="1" id="KW-1133">Transmembrane helix</keyword>
<protein>
    <recommendedName>
        <fullName evidence="2">Protein-glutamine gamma-glutamyltransferase-like C-terminal domain-containing protein</fullName>
    </recommendedName>
</protein>
<dbReference type="Proteomes" id="UP000199169">
    <property type="component" value="Unassembled WGS sequence"/>
</dbReference>
<dbReference type="RefSeq" id="WP_186405512.1">
    <property type="nucleotide sequence ID" value="NZ_FLQX01000009.1"/>
</dbReference>
<evidence type="ECO:0000313" key="3">
    <source>
        <dbReference type="EMBL" id="SBT03552.1"/>
    </source>
</evidence>
<dbReference type="AlphaFoldDB" id="A0A1A8XGQ9"/>
<feature type="domain" description="Protein-glutamine gamma-glutamyltransferase-like C-terminal" evidence="2">
    <location>
        <begin position="457"/>
        <end position="528"/>
    </location>
</feature>
<organism evidence="3 4">
    <name type="scientific">Candidatus Accumulibacter aalborgensis</name>
    <dbReference type="NCBI Taxonomy" id="1860102"/>
    <lineage>
        <taxon>Bacteria</taxon>
        <taxon>Pseudomonadati</taxon>
        <taxon>Pseudomonadota</taxon>
        <taxon>Betaproteobacteria</taxon>
        <taxon>Candidatus Accumulibacter</taxon>
    </lineage>
</organism>
<dbReference type="Pfam" id="PF13559">
    <property type="entry name" value="DUF4129"/>
    <property type="match status" value="1"/>
</dbReference>
<dbReference type="InterPro" id="IPR025403">
    <property type="entry name" value="TgpA-like_C"/>
</dbReference>
<dbReference type="EMBL" id="FLQX01000009">
    <property type="protein sequence ID" value="SBT03552.1"/>
    <property type="molecule type" value="Genomic_DNA"/>
</dbReference>
<dbReference type="STRING" id="1860102.ACCAA_1060014"/>
<feature type="transmembrane region" description="Helical" evidence="1">
    <location>
        <begin position="41"/>
        <end position="66"/>
    </location>
</feature>
<keyword evidence="4" id="KW-1185">Reference proteome</keyword>
<feature type="transmembrane region" description="Helical" evidence="1">
    <location>
        <begin position="380"/>
        <end position="405"/>
    </location>
</feature>